<dbReference type="InterPro" id="IPR045527">
    <property type="entry name" value="DUF6470"/>
</dbReference>
<accession>A0AB36J726</accession>
<comment type="caution">
    <text evidence="1">The sequence shown here is derived from an EMBL/GenBank/DDBJ whole genome shotgun (WGS) entry which is preliminary data.</text>
</comment>
<gene>
    <name evidence="1" type="ORF">BSK47_24840</name>
</gene>
<proteinExistence type="predicted"/>
<dbReference type="EMBL" id="MPTO01000028">
    <property type="protein sequence ID" value="OME13511.1"/>
    <property type="molecule type" value="Genomic_DNA"/>
</dbReference>
<protein>
    <submittedName>
        <fullName evidence="1">Uncharacterized protein</fullName>
    </submittedName>
</protein>
<dbReference type="AlphaFoldDB" id="A0AB36J726"/>
<evidence type="ECO:0000313" key="2">
    <source>
        <dbReference type="Proteomes" id="UP000187323"/>
    </source>
</evidence>
<dbReference type="Proteomes" id="UP000187323">
    <property type="component" value="Unassembled WGS sequence"/>
</dbReference>
<reference evidence="1 2" key="1">
    <citation type="submission" date="2016-10" db="EMBL/GenBank/DDBJ databases">
        <title>Paenibacillus species isolates.</title>
        <authorList>
            <person name="Beno S.M."/>
        </authorList>
    </citation>
    <scope>NUCLEOTIDE SEQUENCE [LARGE SCALE GENOMIC DNA]</scope>
    <source>
        <strain evidence="1 2">FSL H7-0918</strain>
    </source>
</reference>
<dbReference type="Pfam" id="PF20074">
    <property type="entry name" value="DUF6470"/>
    <property type="match status" value="1"/>
</dbReference>
<sequence>MVIVLQPLLQIRQTPALIGMDADLGILSITQPKAEVNITTTSAELTVESFRPELLIDQSRAWAAFTGGSLPDMNKRIYSGIQQLYLQGIARRVEQGNRMAHFFKPGNTIAEVYGTDTEPNSFPETRGPASYDNVDIHFETRDPEIEFHPAEVHIQVEGHRPEIEYTRGKLNIYMQQYASIHFIPPEVNFQL</sequence>
<evidence type="ECO:0000313" key="1">
    <source>
        <dbReference type="EMBL" id="OME13511.1"/>
    </source>
</evidence>
<name>A0AB36J726_9BACL</name>
<organism evidence="1 2">
    <name type="scientific">Paenibacillus odorifer</name>
    <dbReference type="NCBI Taxonomy" id="189426"/>
    <lineage>
        <taxon>Bacteria</taxon>
        <taxon>Bacillati</taxon>
        <taxon>Bacillota</taxon>
        <taxon>Bacilli</taxon>
        <taxon>Bacillales</taxon>
        <taxon>Paenibacillaceae</taxon>
        <taxon>Paenibacillus</taxon>
    </lineage>
</organism>